<protein>
    <submittedName>
        <fullName evidence="1">Uncharacterized protein</fullName>
    </submittedName>
</protein>
<keyword evidence="2" id="KW-1185">Reference proteome</keyword>
<proteinExistence type="predicted"/>
<evidence type="ECO:0000313" key="1">
    <source>
        <dbReference type="EMBL" id="QCE06902.1"/>
    </source>
</evidence>
<reference evidence="1 2" key="1">
    <citation type="submission" date="2019-04" db="EMBL/GenBank/DDBJ databases">
        <title>An improved genome assembly and genetic linkage map for asparagus bean, Vigna unguiculata ssp. sesquipedialis.</title>
        <authorList>
            <person name="Xia Q."/>
            <person name="Zhang R."/>
            <person name="Dong Y."/>
        </authorList>
    </citation>
    <scope>NUCLEOTIDE SEQUENCE [LARGE SCALE GENOMIC DNA]</scope>
    <source>
        <tissue evidence="1">Leaf</tissue>
    </source>
</reference>
<dbReference type="EMBL" id="CP039353">
    <property type="protein sequence ID" value="QCE06902.1"/>
    <property type="molecule type" value="Genomic_DNA"/>
</dbReference>
<organism evidence="1 2">
    <name type="scientific">Vigna unguiculata</name>
    <name type="common">Cowpea</name>
    <dbReference type="NCBI Taxonomy" id="3917"/>
    <lineage>
        <taxon>Eukaryota</taxon>
        <taxon>Viridiplantae</taxon>
        <taxon>Streptophyta</taxon>
        <taxon>Embryophyta</taxon>
        <taxon>Tracheophyta</taxon>
        <taxon>Spermatophyta</taxon>
        <taxon>Magnoliopsida</taxon>
        <taxon>eudicotyledons</taxon>
        <taxon>Gunneridae</taxon>
        <taxon>Pentapetalae</taxon>
        <taxon>rosids</taxon>
        <taxon>fabids</taxon>
        <taxon>Fabales</taxon>
        <taxon>Fabaceae</taxon>
        <taxon>Papilionoideae</taxon>
        <taxon>50 kb inversion clade</taxon>
        <taxon>NPAAA clade</taxon>
        <taxon>indigoferoid/millettioid clade</taxon>
        <taxon>Phaseoleae</taxon>
        <taxon>Vigna</taxon>
    </lineage>
</organism>
<name>A0A4D6N1R0_VIGUN</name>
<dbReference type="AlphaFoldDB" id="A0A4D6N1R0"/>
<accession>A0A4D6N1R0</accession>
<evidence type="ECO:0000313" key="2">
    <source>
        <dbReference type="Proteomes" id="UP000501690"/>
    </source>
</evidence>
<sequence>MKDDVDNHHKDGMEVKFETEVDFRIEVECEIGANDKGDDNVKVESWIKSEGHDLSDNDDATLLRMYMKVLRM</sequence>
<dbReference type="Proteomes" id="UP000501690">
    <property type="component" value="Linkage Group LG9"/>
</dbReference>
<gene>
    <name evidence="1" type="ORF">DEO72_LG9g1916</name>
</gene>